<reference evidence="1" key="1">
    <citation type="submission" date="2023-03" db="EMBL/GenBank/DDBJ databases">
        <title>Massive genome expansion in bonnet fungi (Mycena s.s.) driven by repeated elements and novel gene families across ecological guilds.</title>
        <authorList>
            <consortium name="Lawrence Berkeley National Laboratory"/>
            <person name="Harder C.B."/>
            <person name="Miyauchi S."/>
            <person name="Viragh M."/>
            <person name="Kuo A."/>
            <person name="Thoen E."/>
            <person name="Andreopoulos B."/>
            <person name="Lu D."/>
            <person name="Skrede I."/>
            <person name="Drula E."/>
            <person name="Henrissat B."/>
            <person name="Morin E."/>
            <person name="Kohler A."/>
            <person name="Barry K."/>
            <person name="LaButti K."/>
            <person name="Morin E."/>
            <person name="Salamov A."/>
            <person name="Lipzen A."/>
            <person name="Mereny Z."/>
            <person name="Hegedus B."/>
            <person name="Baldrian P."/>
            <person name="Stursova M."/>
            <person name="Weitz H."/>
            <person name="Taylor A."/>
            <person name="Grigoriev I.V."/>
            <person name="Nagy L.G."/>
            <person name="Martin F."/>
            <person name="Kauserud H."/>
        </authorList>
    </citation>
    <scope>NUCLEOTIDE SEQUENCE</scope>
    <source>
        <strain evidence="1">9144</strain>
    </source>
</reference>
<organism evidence="1 2">
    <name type="scientific">Mycena pura</name>
    <dbReference type="NCBI Taxonomy" id="153505"/>
    <lineage>
        <taxon>Eukaryota</taxon>
        <taxon>Fungi</taxon>
        <taxon>Dikarya</taxon>
        <taxon>Basidiomycota</taxon>
        <taxon>Agaricomycotina</taxon>
        <taxon>Agaricomycetes</taxon>
        <taxon>Agaricomycetidae</taxon>
        <taxon>Agaricales</taxon>
        <taxon>Marasmiineae</taxon>
        <taxon>Mycenaceae</taxon>
        <taxon>Mycena</taxon>
    </lineage>
</organism>
<dbReference type="InterPro" id="IPR016024">
    <property type="entry name" value="ARM-type_fold"/>
</dbReference>
<dbReference type="InterPro" id="IPR011989">
    <property type="entry name" value="ARM-like"/>
</dbReference>
<proteinExistence type="predicted"/>
<gene>
    <name evidence="1" type="ORF">GGX14DRAFT_578970</name>
</gene>
<comment type="caution">
    <text evidence="1">The sequence shown here is derived from an EMBL/GenBank/DDBJ whole genome shotgun (WGS) entry which is preliminary data.</text>
</comment>
<dbReference type="AlphaFoldDB" id="A0AAD6UNY2"/>
<dbReference type="EMBL" id="JARJCW010000133">
    <property type="protein sequence ID" value="KAJ7191388.1"/>
    <property type="molecule type" value="Genomic_DNA"/>
</dbReference>
<accession>A0AAD6UNY2</accession>
<name>A0AAD6UNY2_9AGAR</name>
<evidence type="ECO:0000313" key="1">
    <source>
        <dbReference type="EMBL" id="KAJ7191388.1"/>
    </source>
</evidence>
<evidence type="ECO:0000313" key="2">
    <source>
        <dbReference type="Proteomes" id="UP001219525"/>
    </source>
</evidence>
<dbReference type="SUPFAM" id="SSF48371">
    <property type="entry name" value="ARM repeat"/>
    <property type="match status" value="1"/>
</dbReference>
<protein>
    <submittedName>
        <fullName evidence="1">Uncharacterized protein</fullName>
    </submittedName>
</protein>
<dbReference type="Proteomes" id="UP001219525">
    <property type="component" value="Unassembled WGS sequence"/>
</dbReference>
<keyword evidence="2" id="KW-1185">Reference proteome</keyword>
<dbReference type="Gene3D" id="1.25.10.10">
    <property type="entry name" value="Leucine-rich Repeat Variant"/>
    <property type="match status" value="1"/>
</dbReference>
<sequence length="210" mass="23708">MEPVRRCSSRQSVHSWWSDSNPLRVGATIPLHTLAKPLMKEMYHRQALSFIAERALAPLSAEFVDILVTYLVYKDIFPSTRALVLAYLDFRARESEAEAQMVVDGCVLDCAVELLKSSHPGVLRRSCSILEGIARHHSLKRDVIELQSHLRLSPLLIHKSKLVREASFEALNQISCDGSEDENTIQVLITTEVTVEEDEEIVEITVDDEI</sequence>